<gene>
    <name evidence="2" type="ORF">F0562_010381</name>
</gene>
<feature type="region of interest" description="Disordered" evidence="1">
    <location>
        <begin position="215"/>
        <end position="236"/>
    </location>
</feature>
<keyword evidence="3" id="KW-1185">Reference proteome</keyword>
<proteinExistence type="predicted"/>
<protein>
    <submittedName>
        <fullName evidence="2">Uncharacterized protein</fullName>
    </submittedName>
</protein>
<dbReference type="EMBL" id="CM018047">
    <property type="protein sequence ID" value="KAA8524188.1"/>
    <property type="molecule type" value="Genomic_DNA"/>
</dbReference>
<feature type="region of interest" description="Disordered" evidence="1">
    <location>
        <begin position="339"/>
        <end position="376"/>
    </location>
</feature>
<sequence>MEIGATSNATFLDNSASTSATASQPESSTKFTEQQKTSYAIQPIKSMEIGTTNSDPLLDCSDILQQSASSPSLLSWANLANSGEYIPKEALELEMDYGGFTLNTDFLINQSVAPRRSSPNSRREGRRSSSRGEWNACSMGASGSTLQIVFDTSDRVVLQLPKADSKPKQLAPPCLSHSRMGSDVSAAPDSQHATQSSSNHVQQACDLRNHAKKAISPITPSPPMVTHSRMDSGPPGPHRTPICTTAPSIQTVQQMQNIHVTPCPSQPQIPSSAATAALSVPHTEQVNQPFTRPYPPTSPSHHHTPVCTAAPTMQAAPTPCGDPVQSTAWPSYLIVNQQRQNAPGNDGPQPAPHASFNPTVAHVSDGPHPSSQPYTDAYTQCLFEPP</sequence>
<accession>A0A5J5A2H4</accession>
<name>A0A5J5A2H4_9ASTE</name>
<dbReference type="AlphaFoldDB" id="A0A5J5A2H4"/>
<feature type="region of interest" description="Disordered" evidence="1">
    <location>
        <begin position="161"/>
        <end position="197"/>
    </location>
</feature>
<feature type="region of interest" description="Disordered" evidence="1">
    <location>
        <begin position="1"/>
        <end position="36"/>
    </location>
</feature>
<feature type="region of interest" description="Disordered" evidence="1">
    <location>
        <begin position="111"/>
        <end position="136"/>
    </location>
</feature>
<dbReference type="Proteomes" id="UP000325577">
    <property type="component" value="Linkage Group LG4"/>
</dbReference>
<evidence type="ECO:0000313" key="2">
    <source>
        <dbReference type="EMBL" id="KAA8524188.1"/>
    </source>
</evidence>
<reference evidence="2 3" key="1">
    <citation type="submission" date="2019-09" db="EMBL/GenBank/DDBJ databases">
        <title>A chromosome-level genome assembly of the Chinese tupelo Nyssa sinensis.</title>
        <authorList>
            <person name="Yang X."/>
            <person name="Kang M."/>
            <person name="Yang Y."/>
            <person name="Xiong H."/>
            <person name="Wang M."/>
            <person name="Zhang Z."/>
            <person name="Wang Z."/>
            <person name="Wu H."/>
            <person name="Ma T."/>
            <person name="Liu J."/>
            <person name="Xi Z."/>
        </authorList>
    </citation>
    <scope>NUCLEOTIDE SEQUENCE [LARGE SCALE GENOMIC DNA]</scope>
    <source>
        <strain evidence="2">J267</strain>
        <tissue evidence="2">Leaf</tissue>
    </source>
</reference>
<evidence type="ECO:0000313" key="3">
    <source>
        <dbReference type="Proteomes" id="UP000325577"/>
    </source>
</evidence>
<organism evidence="2 3">
    <name type="scientific">Nyssa sinensis</name>
    <dbReference type="NCBI Taxonomy" id="561372"/>
    <lineage>
        <taxon>Eukaryota</taxon>
        <taxon>Viridiplantae</taxon>
        <taxon>Streptophyta</taxon>
        <taxon>Embryophyta</taxon>
        <taxon>Tracheophyta</taxon>
        <taxon>Spermatophyta</taxon>
        <taxon>Magnoliopsida</taxon>
        <taxon>eudicotyledons</taxon>
        <taxon>Gunneridae</taxon>
        <taxon>Pentapetalae</taxon>
        <taxon>asterids</taxon>
        <taxon>Cornales</taxon>
        <taxon>Nyssaceae</taxon>
        <taxon>Nyssa</taxon>
    </lineage>
</organism>
<evidence type="ECO:0000256" key="1">
    <source>
        <dbReference type="SAM" id="MobiDB-lite"/>
    </source>
</evidence>